<gene>
    <name evidence="1" type="ORF">TWF696_002195</name>
</gene>
<comment type="caution">
    <text evidence="1">The sequence shown here is derived from an EMBL/GenBank/DDBJ whole genome shotgun (WGS) entry which is preliminary data.</text>
</comment>
<dbReference type="Proteomes" id="UP001375240">
    <property type="component" value="Unassembled WGS sequence"/>
</dbReference>
<evidence type="ECO:0000313" key="2">
    <source>
        <dbReference type="Proteomes" id="UP001375240"/>
    </source>
</evidence>
<dbReference type="Gene3D" id="1.20.1280.50">
    <property type="match status" value="1"/>
</dbReference>
<name>A0AAV9U7T9_9PEZI</name>
<dbReference type="AlphaFoldDB" id="A0AAV9U7T9"/>
<dbReference type="InterPro" id="IPR036047">
    <property type="entry name" value="F-box-like_dom_sf"/>
</dbReference>
<organism evidence="1 2">
    <name type="scientific">Orbilia brochopaga</name>
    <dbReference type="NCBI Taxonomy" id="3140254"/>
    <lineage>
        <taxon>Eukaryota</taxon>
        <taxon>Fungi</taxon>
        <taxon>Dikarya</taxon>
        <taxon>Ascomycota</taxon>
        <taxon>Pezizomycotina</taxon>
        <taxon>Orbiliomycetes</taxon>
        <taxon>Orbiliales</taxon>
        <taxon>Orbiliaceae</taxon>
        <taxon>Orbilia</taxon>
    </lineage>
</organism>
<evidence type="ECO:0000313" key="1">
    <source>
        <dbReference type="EMBL" id="KAK6335417.1"/>
    </source>
</evidence>
<accession>A0AAV9U7T9</accession>
<dbReference type="EMBL" id="JAVHNQ010000012">
    <property type="protein sequence ID" value="KAK6335417.1"/>
    <property type="molecule type" value="Genomic_DNA"/>
</dbReference>
<protein>
    <recommendedName>
        <fullName evidence="3">F-box domain-containing protein</fullName>
    </recommendedName>
</protein>
<reference evidence="1 2" key="1">
    <citation type="submission" date="2019-10" db="EMBL/GenBank/DDBJ databases">
        <authorList>
            <person name="Palmer J.M."/>
        </authorList>
    </citation>
    <scope>NUCLEOTIDE SEQUENCE [LARGE SCALE GENOMIC DNA]</scope>
    <source>
        <strain evidence="1 2">TWF696</strain>
    </source>
</reference>
<sequence length="632" mass="71033">MQCKDIIASVPVDIKLGIFAYVEDYRQLFRWKRVSKTWHSLIDSASLEPLYRLFISRNWPKALEEIKRISTLADYAPRSPNYGNILVTLGRNAADIRAGSLHEVASLVTPLRLGRTNFCYSGGFLAVYSIDQTPAAEKDVIYVYDLSILRTQTLGSETPARKVQCPGVVKCAAIANGRLAYLTQDPRDETSVCVGLQDLITSSTRICNSTVSDVDLATFASTLNNSGMNSYTNEGNEARPAATLQLQSSPKLFDTNGRFVFFSASFSTHYTVWDMNLDSETPITGSSFTLDKSWSQFLCEAWQDNPDFQSHLSLSYYMSVDERGDLYTTISGPIAEKGCVYPGDRFVLRYACTHDGKPIRMKACIPMPPYTNPELHDEQTVYKASRFSSFSGGGSQNFFAYSPVDMEYTEDSPYSTLLFGSVLDLRYPRIVIDRKQAKTRDVFDEFPPSGLIYDAEVEYSLDYLDKKSFYLLPNDEIWRSTIAATRIIPEPSKRCVIWHCLYQDEEVVTDGGELSLIRNVKIVGLKPTILPGEDASDEGFYIGGSDNMSMAETIDSTIPEPTSVCKITVEYTKNRKIKWAGDDQYIVLSHYRPRKRSNDDRRKGPDFESVFRLFRYGTASGDCMPSDPLSAV</sequence>
<evidence type="ECO:0008006" key="3">
    <source>
        <dbReference type="Google" id="ProtNLM"/>
    </source>
</evidence>
<dbReference type="SUPFAM" id="SSF81383">
    <property type="entry name" value="F-box domain"/>
    <property type="match status" value="1"/>
</dbReference>
<proteinExistence type="predicted"/>
<keyword evidence="2" id="KW-1185">Reference proteome</keyword>